<protein>
    <recommendedName>
        <fullName evidence="3">DDE Tnp4 domain-containing protein</fullName>
    </recommendedName>
</protein>
<evidence type="ECO:0008006" key="3">
    <source>
        <dbReference type="Google" id="ProtNLM"/>
    </source>
</evidence>
<evidence type="ECO:0000313" key="2">
    <source>
        <dbReference type="EMBL" id="MBY78397.1"/>
    </source>
</evidence>
<dbReference type="AlphaFoldDB" id="A0A2S2QKX9"/>
<dbReference type="EMBL" id="GGMS01009194">
    <property type="protein sequence ID" value="MBY78397.1"/>
    <property type="molecule type" value="Transcribed_RNA"/>
</dbReference>
<proteinExistence type="predicted"/>
<evidence type="ECO:0000256" key="1">
    <source>
        <dbReference type="SAM" id="SignalP"/>
    </source>
</evidence>
<name>A0A2S2QKX9_9HEMI</name>
<organism evidence="2">
    <name type="scientific">Sipha flava</name>
    <name type="common">yellow sugarcane aphid</name>
    <dbReference type="NCBI Taxonomy" id="143950"/>
    <lineage>
        <taxon>Eukaryota</taxon>
        <taxon>Metazoa</taxon>
        <taxon>Ecdysozoa</taxon>
        <taxon>Arthropoda</taxon>
        <taxon>Hexapoda</taxon>
        <taxon>Insecta</taxon>
        <taxon>Pterygota</taxon>
        <taxon>Neoptera</taxon>
        <taxon>Paraneoptera</taxon>
        <taxon>Hemiptera</taxon>
        <taxon>Sternorrhyncha</taxon>
        <taxon>Aphidomorpha</taxon>
        <taxon>Aphidoidea</taxon>
        <taxon>Aphididae</taxon>
        <taxon>Sipha</taxon>
    </lineage>
</organism>
<feature type="signal peptide" evidence="1">
    <location>
        <begin position="1"/>
        <end position="24"/>
    </location>
</feature>
<accession>A0A2S2QKX9</accession>
<keyword evidence="1" id="KW-0732">Signal</keyword>
<gene>
    <name evidence="2" type="ORF">g.25814</name>
</gene>
<sequence>MLMWNVTAVFQMVVIFANCSLSKALVNNTLNIPQPKPLRGQSNSVPFVIVADDAFPLKTYLIKPFPFRNQPEPNRIFNFRLSCSQSCGERVWFAFCSLSCTKETYRVGSRKNHKDCACHLLFTQLFTISESI</sequence>
<feature type="chain" id="PRO_5015782810" description="DDE Tnp4 domain-containing protein" evidence="1">
    <location>
        <begin position="25"/>
        <end position="132"/>
    </location>
</feature>
<reference evidence="2" key="1">
    <citation type="submission" date="2018-04" db="EMBL/GenBank/DDBJ databases">
        <title>Transcriptome assembly of Sipha flava.</title>
        <authorList>
            <person name="Scully E.D."/>
            <person name="Geib S.M."/>
            <person name="Palmer N.A."/>
            <person name="Koch K."/>
            <person name="Bradshaw J."/>
            <person name="Heng-Moss T."/>
            <person name="Sarath G."/>
        </authorList>
    </citation>
    <scope>NUCLEOTIDE SEQUENCE</scope>
</reference>